<reference evidence="3 4" key="1">
    <citation type="submission" date="2019-12" db="EMBL/GenBank/DDBJ databases">
        <authorList>
            <person name="Shi Y."/>
        </authorList>
    </citation>
    <scope>NUCLEOTIDE SEQUENCE [LARGE SCALE GENOMIC DNA]</scope>
    <source>
        <strain evidence="3 4">JCM 17929</strain>
    </source>
</reference>
<dbReference type="InterPro" id="IPR018649">
    <property type="entry name" value="SHOCT"/>
</dbReference>
<feature type="domain" description="SHOCT" evidence="1">
    <location>
        <begin position="389"/>
        <end position="416"/>
    </location>
</feature>
<gene>
    <name evidence="3" type="ORF">GMA12_09660</name>
</gene>
<organism evidence="3 4">
    <name type="scientific">Kocuria sediminis</name>
    <dbReference type="NCBI Taxonomy" id="1038857"/>
    <lineage>
        <taxon>Bacteria</taxon>
        <taxon>Bacillati</taxon>
        <taxon>Actinomycetota</taxon>
        <taxon>Actinomycetes</taxon>
        <taxon>Micrococcales</taxon>
        <taxon>Micrococcaceae</taxon>
        <taxon>Kocuria</taxon>
    </lineage>
</organism>
<dbReference type="Pfam" id="PF09851">
    <property type="entry name" value="SHOCT"/>
    <property type="match status" value="1"/>
</dbReference>
<keyword evidence="4" id="KW-1185">Reference proteome</keyword>
<dbReference type="InterPro" id="IPR039519">
    <property type="entry name" value="YokE-like_PH"/>
</dbReference>
<dbReference type="AlphaFoldDB" id="A0A6N8GMD4"/>
<evidence type="ECO:0000259" key="1">
    <source>
        <dbReference type="Pfam" id="PF09851"/>
    </source>
</evidence>
<comment type="caution">
    <text evidence="3">The sequence shown here is derived from an EMBL/GenBank/DDBJ whole genome shotgun (WGS) entry which is preliminary data.</text>
</comment>
<dbReference type="Proteomes" id="UP000436989">
    <property type="component" value="Unassembled WGS sequence"/>
</dbReference>
<feature type="domain" description="YokE-like PH" evidence="2">
    <location>
        <begin position="275"/>
        <end position="361"/>
    </location>
</feature>
<proteinExistence type="predicted"/>
<evidence type="ECO:0000313" key="3">
    <source>
        <dbReference type="EMBL" id="MUN63402.1"/>
    </source>
</evidence>
<evidence type="ECO:0000259" key="2">
    <source>
        <dbReference type="Pfam" id="PF14470"/>
    </source>
</evidence>
<dbReference type="Pfam" id="PF14470">
    <property type="entry name" value="bPH_3"/>
    <property type="match status" value="1"/>
</dbReference>
<protein>
    <recommendedName>
        <fullName evidence="5">SHOCT domain-containing protein</fullName>
    </recommendedName>
</protein>
<evidence type="ECO:0000313" key="4">
    <source>
        <dbReference type="Proteomes" id="UP000436989"/>
    </source>
</evidence>
<accession>A0A6N8GMD4</accession>
<sequence length="419" mass="45135">MAMLIYLATYRSRRKHISPHSPTNTCEACSRAVRVASVSCLMPQLCRSVRCRRRKLRHTRGEEAGQFRCHAVRAPDATIDTKAHGHGRENAMGIKVMIQWVVRLPVTQADTALRAGLKQMGASPSGPLGHIEGRTKASWSKNRNPARITVAISEHSAGAVAEVTVDAMGTKHQEILNELSATLGKGVAERVGAATKIPARPPSKAPDRTPVIAIDRSSTRPSGSSPANARVRAPTAAIAGEEAGDDRGIMEALEKLSGLSRMLARREISHLRNILDSEEQVLALGQGTYEKLQSLIVLTDKRLVFLEKGILRESVKEFQLSAISSLSLSKGWGTESLEFTVSGAKGKITQLESGQGENIANLYRQLRNTHAAKASAPAPAAPAGPDVLAQLARLGQLRDAGVLTEEEFTAKKKELLGRL</sequence>
<dbReference type="EMBL" id="WOGU01000007">
    <property type="protein sequence ID" value="MUN63402.1"/>
    <property type="molecule type" value="Genomic_DNA"/>
</dbReference>
<name>A0A6N8GMD4_9MICC</name>
<evidence type="ECO:0008006" key="5">
    <source>
        <dbReference type="Google" id="ProtNLM"/>
    </source>
</evidence>